<dbReference type="EMBL" id="MPUH01000003">
    <property type="protein sequence ID" value="OMJ96101.1"/>
    <property type="molecule type" value="Genomic_DNA"/>
</dbReference>
<reference evidence="2 3" key="1">
    <citation type="submission" date="2016-11" db="EMBL/GenBank/DDBJ databases">
        <title>The macronuclear genome of Stentor coeruleus: a giant cell with tiny introns.</title>
        <authorList>
            <person name="Slabodnick M."/>
            <person name="Ruby J.G."/>
            <person name="Reiff S.B."/>
            <person name="Swart E.C."/>
            <person name="Gosai S."/>
            <person name="Prabakaran S."/>
            <person name="Witkowska E."/>
            <person name="Larue G.E."/>
            <person name="Fisher S."/>
            <person name="Freeman R.M."/>
            <person name="Gunawardena J."/>
            <person name="Chu W."/>
            <person name="Stover N.A."/>
            <person name="Gregory B.D."/>
            <person name="Nowacki M."/>
            <person name="Derisi J."/>
            <person name="Roy S.W."/>
            <person name="Marshall W.F."/>
            <person name="Sood P."/>
        </authorList>
    </citation>
    <scope>NUCLEOTIDE SEQUENCE [LARGE SCALE GENOMIC DNA]</scope>
    <source>
        <strain evidence="2">WM001</strain>
    </source>
</reference>
<keyword evidence="1" id="KW-1133">Transmembrane helix</keyword>
<feature type="transmembrane region" description="Helical" evidence="1">
    <location>
        <begin position="172"/>
        <end position="190"/>
    </location>
</feature>
<feature type="transmembrane region" description="Helical" evidence="1">
    <location>
        <begin position="88"/>
        <end position="111"/>
    </location>
</feature>
<proteinExistence type="predicted"/>
<evidence type="ECO:0000313" key="3">
    <source>
        <dbReference type="Proteomes" id="UP000187209"/>
    </source>
</evidence>
<feature type="transmembrane region" description="Helical" evidence="1">
    <location>
        <begin position="202"/>
        <end position="226"/>
    </location>
</feature>
<dbReference type="AlphaFoldDB" id="A0A1R2D4F9"/>
<feature type="transmembrane region" description="Helical" evidence="1">
    <location>
        <begin position="252"/>
        <end position="270"/>
    </location>
</feature>
<keyword evidence="1" id="KW-0812">Transmembrane</keyword>
<evidence type="ECO:0000256" key="1">
    <source>
        <dbReference type="SAM" id="Phobius"/>
    </source>
</evidence>
<gene>
    <name evidence="2" type="ORF">SteCoe_274</name>
</gene>
<name>A0A1R2D4F9_9CILI</name>
<evidence type="ECO:0000313" key="2">
    <source>
        <dbReference type="EMBL" id="OMJ96101.1"/>
    </source>
</evidence>
<organism evidence="2 3">
    <name type="scientific">Stentor coeruleus</name>
    <dbReference type="NCBI Taxonomy" id="5963"/>
    <lineage>
        <taxon>Eukaryota</taxon>
        <taxon>Sar</taxon>
        <taxon>Alveolata</taxon>
        <taxon>Ciliophora</taxon>
        <taxon>Postciliodesmatophora</taxon>
        <taxon>Heterotrichea</taxon>
        <taxon>Heterotrichida</taxon>
        <taxon>Stentoridae</taxon>
        <taxon>Stentor</taxon>
    </lineage>
</organism>
<sequence>MSSQVLFPPDFNPRNVPNSNPQNINANGIPLNPLNNSQPIYNIINISVYPNRIPDHVYNNRPIPNLPIRQRLIQSELAIRQRENKGKLCFLACFTLKELIILIVMFCVPWFNYCYWEFNLNIKHRNVKSDISLGNNKSNIADFYDEICPGNPYPLCPDLCASIENVKHSGNIIYGFGSACIFISILIFIIEFKKCRNPDLKISFYLIYAMNASTLVLSVIGFIIYYTTSGFNENFDDPKRENMNHSEHPNNFGWSAGIILNTVLFVIQLTKISASKYLLV</sequence>
<keyword evidence="1" id="KW-0472">Membrane</keyword>
<keyword evidence="3" id="KW-1185">Reference proteome</keyword>
<protein>
    <submittedName>
        <fullName evidence="2">Uncharacterized protein</fullName>
    </submittedName>
</protein>
<comment type="caution">
    <text evidence="2">The sequence shown here is derived from an EMBL/GenBank/DDBJ whole genome shotgun (WGS) entry which is preliminary data.</text>
</comment>
<accession>A0A1R2D4F9</accession>
<dbReference type="Proteomes" id="UP000187209">
    <property type="component" value="Unassembled WGS sequence"/>
</dbReference>